<accession>X6M7G9</accession>
<keyword evidence="1" id="KW-1133">Transmembrane helix</keyword>
<dbReference type="AlphaFoldDB" id="X6M7G9"/>
<name>X6M7G9_RETFI</name>
<proteinExistence type="predicted"/>
<sequence length="176" mass="21600">MKLKKKRYRYHYYYYYYYYLIYVFTYFYLFEQTYINRELRVLKRISSNNLGEKENPKIRCPFVIELLGHGWYKRHCYFVFPYFEVTLQQHLEYISQMNLESVDKIKKQMDHQAQKTEGVCKDTFSDKPSKFLFKHVRIMSTSKPWTSSFTFLKTLPCILLTCGFCFFNYCTPSPVF</sequence>
<dbReference type="Proteomes" id="UP000023152">
    <property type="component" value="Unassembled WGS sequence"/>
</dbReference>
<protein>
    <submittedName>
        <fullName evidence="2">Uncharacterized protein</fullName>
    </submittedName>
</protein>
<feature type="non-terminal residue" evidence="2">
    <location>
        <position position="176"/>
    </location>
</feature>
<feature type="transmembrane region" description="Helical" evidence="1">
    <location>
        <begin position="12"/>
        <end position="30"/>
    </location>
</feature>
<evidence type="ECO:0000313" key="3">
    <source>
        <dbReference type="Proteomes" id="UP000023152"/>
    </source>
</evidence>
<evidence type="ECO:0000313" key="2">
    <source>
        <dbReference type="EMBL" id="ETO09923.1"/>
    </source>
</evidence>
<gene>
    <name evidence="2" type="ORF">RFI_27454</name>
</gene>
<dbReference type="EMBL" id="ASPP01023815">
    <property type="protein sequence ID" value="ETO09923.1"/>
    <property type="molecule type" value="Genomic_DNA"/>
</dbReference>
<evidence type="ECO:0000256" key="1">
    <source>
        <dbReference type="SAM" id="Phobius"/>
    </source>
</evidence>
<dbReference type="InterPro" id="IPR011009">
    <property type="entry name" value="Kinase-like_dom_sf"/>
</dbReference>
<comment type="caution">
    <text evidence="2">The sequence shown here is derived from an EMBL/GenBank/DDBJ whole genome shotgun (WGS) entry which is preliminary data.</text>
</comment>
<keyword evidence="1" id="KW-0472">Membrane</keyword>
<dbReference type="SUPFAM" id="SSF56112">
    <property type="entry name" value="Protein kinase-like (PK-like)"/>
    <property type="match status" value="1"/>
</dbReference>
<keyword evidence="3" id="KW-1185">Reference proteome</keyword>
<reference evidence="2 3" key="1">
    <citation type="journal article" date="2013" name="Curr. Biol.">
        <title>The Genome of the Foraminiferan Reticulomyxa filosa.</title>
        <authorList>
            <person name="Glockner G."/>
            <person name="Hulsmann N."/>
            <person name="Schleicher M."/>
            <person name="Noegel A.A."/>
            <person name="Eichinger L."/>
            <person name="Gallinger C."/>
            <person name="Pawlowski J."/>
            <person name="Sierra R."/>
            <person name="Euteneuer U."/>
            <person name="Pillet L."/>
            <person name="Moustafa A."/>
            <person name="Platzer M."/>
            <person name="Groth M."/>
            <person name="Szafranski K."/>
            <person name="Schliwa M."/>
        </authorList>
    </citation>
    <scope>NUCLEOTIDE SEQUENCE [LARGE SCALE GENOMIC DNA]</scope>
</reference>
<organism evidence="2 3">
    <name type="scientific">Reticulomyxa filosa</name>
    <dbReference type="NCBI Taxonomy" id="46433"/>
    <lineage>
        <taxon>Eukaryota</taxon>
        <taxon>Sar</taxon>
        <taxon>Rhizaria</taxon>
        <taxon>Retaria</taxon>
        <taxon>Foraminifera</taxon>
        <taxon>Monothalamids</taxon>
        <taxon>Reticulomyxidae</taxon>
        <taxon>Reticulomyxa</taxon>
    </lineage>
</organism>
<keyword evidence="1" id="KW-0812">Transmembrane</keyword>